<evidence type="ECO:0000256" key="3">
    <source>
        <dbReference type="ARBA" id="ARBA00022475"/>
    </source>
</evidence>
<keyword evidence="10" id="KW-1185">Reference proteome</keyword>
<evidence type="ECO:0000313" key="9">
    <source>
        <dbReference type="EMBL" id="GIO41287.1"/>
    </source>
</evidence>
<feature type="transmembrane region" description="Helical" evidence="7">
    <location>
        <begin position="105"/>
        <end position="125"/>
    </location>
</feature>
<dbReference type="Proteomes" id="UP000678895">
    <property type="component" value="Unassembled WGS sequence"/>
</dbReference>
<feature type="transmembrane region" description="Helical" evidence="7">
    <location>
        <begin position="205"/>
        <end position="224"/>
    </location>
</feature>
<dbReference type="PROSITE" id="PS50928">
    <property type="entry name" value="ABC_TM1"/>
    <property type="match status" value="1"/>
</dbReference>
<keyword evidence="4 7" id="KW-0812">Transmembrane</keyword>
<accession>A0A919Y338</accession>
<dbReference type="InterPro" id="IPR035906">
    <property type="entry name" value="MetI-like_sf"/>
</dbReference>
<dbReference type="SUPFAM" id="SSF161098">
    <property type="entry name" value="MetI-like"/>
    <property type="match status" value="1"/>
</dbReference>
<dbReference type="PANTHER" id="PTHR30193">
    <property type="entry name" value="ABC TRANSPORTER PERMEASE PROTEIN"/>
    <property type="match status" value="1"/>
</dbReference>
<dbReference type="AlphaFoldDB" id="A0A919Y338"/>
<dbReference type="GO" id="GO:0005886">
    <property type="term" value="C:plasma membrane"/>
    <property type="evidence" value="ECO:0007669"/>
    <property type="project" value="UniProtKB-SubCell"/>
</dbReference>
<keyword evidence="3" id="KW-1003">Cell membrane</keyword>
<evidence type="ECO:0000259" key="8">
    <source>
        <dbReference type="PROSITE" id="PS50928"/>
    </source>
</evidence>
<feature type="transmembrane region" description="Helical" evidence="7">
    <location>
        <begin position="74"/>
        <end position="93"/>
    </location>
</feature>
<comment type="caution">
    <text evidence="9">The sequence shown here is derived from an EMBL/GenBank/DDBJ whole genome shotgun (WGS) entry which is preliminary data.</text>
</comment>
<dbReference type="PANTHER" id="PTHR30193:SF37">
    <property type="entry name" value="INNER MEMBRANE ABC TRANSPORTER PERMEASE PROTEIN YCJO"/>
    <property type="match status" value="1"/>
</dbReference>
<keyword evidence="6 7" id="KW-0472">Membrane</keyword>
<reference evidence="9" key="1">
    <citation type="submission" date="2021-03" db="EMBL/GenBank/DDBJ databases">
        <title>Antimicrobial resistance genes in bacteria isolated from Japanese honey, and their potential for conferring macrolide and lincosamide resistance in the American foulbrood pathogen Paenibacillus larvae.</title>
        <authorList>
            <person name="Okamoto M."/>
            <person name="Kumagai M."/>
            <person name="Kanamori H."/>
            <person name="Takamatsu D."/>
        </authorList>
    </citation>
    <scope>NUCLEOTIDE SEQUENCE</scope>
    <source>
        <strain evidence="9">J41TS4</strain>
    </source>
</reference>
<keyword evidence="5 7" id="KW-1133">Transmembrane helix</keyword>
<dbReference type="Pfam" id="PF00528">
    <property type="entry name" value="BPD_transp_1"/>
    <property type="match status" value="1"/>
</dbReference>
<dbReference type="EMBL" id="BORS01000003">
    <property type="protein sequence ID" value="GIO41287.1"/>
    <property type="molecule type" value="Genomic_DNA"/>
</dbReference>
<feature type="transmembrane region" description="Helical" evidence="7">
    <location>
        <begin position="153"/>
        <end position="177"/>
    </location>
</feature>
<evidence type="ECO:0000256" key="2">
    <source>
        <dbReference type="ARBA" id="ARBA00022448"/>
    </source>
</evidence>
<comment type="subcellular location">
    <subcellularLocation>
        <location evidence="1 7">Cell membrane</location>
        <topology evidence="1 7">Multi-pass membrane protein</topology>
    </subcellularLocation>
</comment>
<evidence type="ECO:0000256" key="4">
    <source>
        <dbReference type="ARBA" id="ARBA00022692"/>
    </source>
</evidence>
<evidence type="ECO:0000256" key="7">
    <source>
        <dbReference type="RuleBase" id="RU363032"/>
    </source>
</evidence>
<feature type="domain" description="ABC transmembrane type-1" evidence="8">
    <location>
        <begin position="68"/>
        <end position="280"/>
    </location>
</feature>
<dbReference type="InterPro" id="IPR000515">
    <property type="entry name" value="MetI-like"/>
</dbReference>
<evidence type="ECO:0000256" key="5">
    <source>
        <dbReference type="ARBA" id="ARBA00022989"/>
    </source>
</evidence>
<name>A0A919Y338_9BACL</name>
<comment type="similarity">
    <text evidence="7">Belongs to the binding-protein-dependent transport system permease family.</text>
</comment>
<evidence type="ECO:0000256" key="6">
    <source>
        <dbReference type="ARBA" id="ARBA00023136"/>
    </source>
</evidence>
<sequence>MKPKGQNMFYFLILLPALLLFTVFFIIPVVQSLSLSFTDAYGMRPNYKFIGLENYITAFKDRSFIDTISATLKFTITAVVLGNVISLILALLLDTKIRAKSFLRSIFFIPNVMSLLVVGYVWSFVYSNALPDLFEALHLPASWQASILGNPDIVIYALAVTAVWNVAGYYMIIYLAALQGISDDLMEAAKIDGARTKDILFKIKLPLISPIIVMCLILSTAAHIKIFELPFTMTSGGPAGSSMTMVLKIYNTAFSANQTGLATAQSTIFFLLIAGITLILTRLMKSREEKL</sequence>
<dbReference type="InterPro" id="IPR051393">
    <property type="entry name" value="ABC_transporter_permease"/>
</dbReference>
<gene>
    <name evidence="9" type="ORF">J41TS4_10450</name>
</gene>
<dbReference type="Gene3D" id="1.10.3720.10">
    <property type="entry name" value="MetI-like"/>
    <property type="match status" value="1"/>
</dbReference>
<organism evidence="9 10">
    <name type="scientific">Paenibacillus apis</name>
    <dbReference type="NCBI Taxonomy" id="1792174"/>
    <lineage>
        <taxon>Bacteria</taxon>
        <taxon>Bacillati</taxon>
        <taxon>Bacillota</taxon>
        <taxon>Bacilli</taxon>
        <taxon>Bacillales</taxon>
        <taxon>Paenibacillaceae</taxon>
        <taxon>Paenibacillus</taxon>
    </lineage>
</organism>
<protein>
    <submittedName>
        <fullName evidence="9">ABC transporter permease</fullName>
    </submittedName>
</protein>
<proteinExistence type="inferred from homology"/>
<evidence type="ECO:0000313" key="10">
    <source>
        <dbReference type="Proteomes" id="UP000678895"/>
    </source>
</evidence>
<dbReference type="CDD" id="cd06261">
    <property type="entry name" value="TM_PBP2"/>
    <property type="match status" value="1"/>
</dbReference>
<feature type="transmembrane region" description="Helical" evidence="7">
    <location>
        <begin position="261"/>
        <end position="281"/>
    </location>
</feature>
<evidence type="ECO:0000256" key="1">
    <source>
        <dbReference type="ARBA" id="ARBA00004651"/>
    </source>
</evidence>
<keyword evidence="2 7" id="KW-0813">Transport</keyword>
<dbReference type="GO" id="GO:0055085">
    <property type="term" value="P:transmembrane transport"/>
    <property type="evidence" value="ECO:0007669"/>
    <property type="project" value="InterPro"/>
</dbReference>